<dbReference type="OrthoDB" id="5343483at2759"/>
<proteinExistence type="predicted"/>
<gene>
    <name evidence="2" type="ORF">B0I35DRAFT_485415</name>
    <name evidence="1" type="ORF">B0I35DRAFT_485516</name>
</gene>
<dbReference type="EMBL" id="JAGPNK010000043">
    <property type="protein sequence ID" value="KAH7303002.1"/>
    <property type="molecule type" value="Genomic_DNA"/>
</dbReference>
<dbReference type="EMBL" id="JAGPNK010000039">
    <property type="protein sequence ID" value="KAH7303124.1"/>
    <property type="molecule type" value="Genomic_DNA"/>
</dbReference>
<dbReference type="Proteomes" id="UP000813444">
    <property type="component" value="Unassembled WGS sequence"/>
</dbReference>
<comment type="caution">
    <text evidence="1">The sequence shown here is derived from an EMBL/GenBank/DDBJ whole genome shotgun (WGS) entry which is preliminary data.</text>
</comment>
<name>A0A8K0SAY5_9HYPO</name>
<keyword evidence="3" id="KW-1185">Reference proteome</keyword>
<protein>
    <submittedName>
        <fullName evidence="1">Uncharacterized protein</fullName>
    </submittedName>
</protein>
<sequence length="232" mass="26140">MNLITPGRSNTLPFRFNQQKVATLQTLGTFSSSSSDSGPPILAYLDPETLRFWRNESIKLSASDYAGPQVASLQQKKQRRIQPRNKVEDPYIVAILVALAQEQKRRQGTEARPSENVTMAGTSDLDPVTQRFRSLLPRSISGVTEMPKETMAYFKTHLLAVTPGTKTDGQSLYFYTARIPAAFLDRFDRPSQYFPCDPILISYYRIPLESGMSTIAMIRRVISAVRQQADKK</sequence>
<evidence type="ECO:0000313" key="3">
    <source>
        <dbReference type="Proteomes" id="UP000813444"/>
    </source>
</evidence>
<evidence type="ECO:0000313" key="2">
    <source>
        <dbReference type="EMBL" id="KAH7303124.1"/>
    </source>
</evidence>
<evidence type="ECO:0000313" key="1">
    <source>
        <dbReference type="EMBL" id="KAH7303002.1"/>
    </source>
</evidence>
<accession>A0A8K0SAY5</accession>
<dbReference type="AlphaFoldDB" id="A0A8K0SAY5"/>
<organism evidence="1 3">
    <name type="scientific">Stachybotrys elegans</name>
    <dbReference type="NCBI Taxonomy" id="80388"/>
    <lineage>
        <taxon>Eukaryota</taxon>
        <taxon>Fungi</taxon>
        <taxon>Dikarya</taxon>
        <taxon>Ascomycota</taxon>
        <taxon>Pezizomycotina</taxon>
        <taxon>Sordariomycetes</taxon>
        <taxon>Hypocreomycetidae</taxon>
        <taxon>Hypocreales</taxon>
        <taxon>Stachybotryaceae</taxon>
        <taxon>Stachybotrys</taxon>
    </lineage>
</organism>
<reference evidence="1" key="1">
    <citation type="journal article" date="2021" name="Nat. Commun.">
        <title>Genetic determinants of endophytism in the Arabidopsis root mycobiome.</title>
        <authorList>
            <person name="Mesny F."/>
            <person name="Miyauchi S."/>
            <person name="Thiergart T."/>
            <person name="Pickel B."/>
            <person name="Atanasova L."/>
            <person name="Karlsson M."/>
            <person name="Huettel B."/>
            <person name="Barry K.W."/>
            <person name="Haridas S."/>
            <person name="Chen C."/>
            <person name="Bauer D."/>
            <person name="Andreopoulos W."/>
            <person name="Pangilinan J."/>
            <person name="LaButti K."/>
            <person name="Riley R."/>
            <person name="Lipzen A."/>
            <person name="Clum A."/>
            <person name="Drula E."/>
            <person name="Henrissat B."/>
            <person name="Kohler A."/>
            <person name="Grigoriev I.V."/>
            <person name="Martin F.M."/>
            <person name="Hacquard S."/>
        </authorList>
    </citation>
    <scope>NUCLEOTIDE SEQUENCE</scope>
    <source>
        <strain evidence="1">MPI-CAGE-CH-0235</strain>
    </source>
</reference>